<dbReference type="InterPro" id="IPR001296">
    <property type="entry name" value="Glyco_trans_1"/>
</dbReference>
<dbReference type="AlphaFoldDB" id="A0A1F7J9T2"/>
<reference evidence="2 3" key="1">
    <citation type="journal article" date="2016" name="Nat. Commun.">
        <title>Thousands of microbial genomes shed light on interconnected biogeochemical processes in an aquifer system.</title>
        <authorList>
            <person name="Anantharaman K."/>
            <person name="Brown C.T."/>
            <person name="Hug L.A."/>
            <person name="Sharon I."/>
            <person name="Castelle C.J."/>
            <person name="Probst A.J."/>
            <person name="Thomas B.C."/>
            <person name="Singh A."/>
            <person name="Wilkins M.J."/>
            <person name="Karaoz U."/>
            <person name="Brodie E.L."/>
            <person name="Williams K.H."/>
            <person name="Hubbard S.S."/>
            <person name="Banfield J.F."/>
        </authorList>
    </citation>
    <scope>NUCLEOTIDE SEQUENCE [LARGE SCALE GENOMIC DNA]</scope>
</reference>
<evidence type="ECO:0000259" key="1">
    <source>
        <dbReference type="Pfam" id="PF00534"/>
    </source>
</evidence>
<name>A0A1F7J9T2_9BACT</name>
<dbReference type="Pfam" id="PF00534">
    <property type="entry name" value="Glycos_transf_1"/>
    <property type="match status" value="1"/>
</dbReference>
<dbReference type="EMBL" id="MGAT01000025">
    <property type="protein sequence ID" value="OGK52346.1"/>
    <property type="molecule type" value="Genomic_DNA"/>
</dbReference>
<organism evidence="2 3">
    <name type="scientific">Candidatus Roizmanbacteria bacterium RIFCSPLOWO2_01_FULL_44_13</name>
    <dbReference type="NCBI Taxonomy" id="1802069"/>
    <lineage>
        <taxon>Bacteria</taxon>
        <taxon>Candidatus Roizmaniibacteriota</taxon>
    </lineage>
</organism>
<accession>A0A1F7J9T2</accession>
<dbReference type="PANTHER" id="PTHR45947:SF3">
    <property type="entry name" value="SULFOQUINOVOSYL TRANSFERASE SQD2"/>
    <property type="match status" value="1"/>
</dbReference>
<proteinExistence type="predicted"/>
<dbReference type="Gene3D" id="3.40.50.2000">
    <property type="entry name" value="Glycogen Phosphorylase B"/>
    <property type="match status" value="2"/>
</dbReference>
<sequence length="375" mass="43177">MKYKKIAIVYDWIDKWGGVERVLLTLHEMFPKATFFTSVYNPLRAAWAKRLKIKTSFMQGLPGFIKRQRIISTPLYPFAFESFNFNEFDLVISVTSSFAKSIITQPGTLHVCYLLTPARFLWSHEKDYIRSPLARFLLGGYLDYLKSWDKTSAQRPDKIISISGAVKNRAKKYYGRDSGMIYPPFDTKYWTKIKNASLDPSVASLLQDDLKGGYFLIVSRLEPYKKIDLATRVFNKRKEKLVIVGEGSEEKALKKISGKNIIFLSRLTDTELSVLYKNAEALIMTQEEDFGYVALEAAFFGSPVISYRKGGAREIIIEGRTGIFFDKQSERSLQGAIERFAKIKYNLRTKTKKYGHDNVKRFDKEAFKKKLKAIL</sequence>
<protein>
    <recommendedName>
        <fullName evidence="1">Glycosyl transferase family 1 domain-containing protein</fullName>
    </recommendedName>
</protein>
<dbReference type="GO" id="GO:0016757">
    <property type="term" value="F:glycosyltransferase activity"/>
    <property type="evidence" value="ECO:0007669"/>
    <property type="project" value="InterPro"/>
</dbReference>
<feature type="domain" description="Glycosyl transferase family 1" evidence="1">
    <location>
        <begin position="212"/>
        <end position="355"/>
    </location>
</feature>
<evidence type="ECO:0000313" key="2">
    <source>
        <dbReference type="EMBL" id="OGK52346.1"/>
    </source>
</evidence>
<gene>
    <name evidence="2" type="ORF">A2970_00935</name>
</gene>
<dbReference type="SUPFAM" id="SSF53756">
    <property type="entry name" value="UDP-Glycosyltransferase/glycogen phosphorylase"/>
    <property type="match status" value="1"/>
</dbReference>
<dbReference type="Proteomes" id="UP000178857">
    <property type="component" value="Unassembled WGS sequence"/>
</dbReference>
<evidence type="ECO:0000313" key="3">
    <source>
        <dbReference type="Proteomes" id="UP000178857"/>
    </source>
</evidence>
<dbReference type="STRING" id="1802069.A2970_00935"/>
<comment type="caution">
    <text evidence="2">The sequence shown here is derived from an EMBL/GenBank/DDBJ whole genome shotgun (WGS) entry which is preliminary data.</text>
</comment>
<dbReference type="InterPro" id="IPR050194">
    <property type="entry name" value="Glycosyltransferase_grp1"/>
</dbReference>
<dbReference type="PANTHER" id="PTHR45947">
    <property type="entry name" value="SULFOQUINOVOSYL TRANSFERASE SQD2"/>
    <property type="match status" value="1"/>
</dbReference>